<dbReference type="AlphaFoldDB" id="A0A369AQ17"/>
<gene>
    <name evidence="2" type="ORF">DFR58_12644</name>
</gene>
<evidence type="ECO:0000313" key="3">
    <source>
        <dbReference type="Proteomes" id="UP000253034"/>
    </source>
</evidence>
<reference evidence="2 3" key="1">
    <citation type="submission" date="2018-07" db="EMBL/GenBank/DDBJ databases">
        <title>Genomic Encyclopedia of Type Strains, Phase IV (KMG-IV): sequencing the most valuable type-strain genomes for metagenomic binning, comparative biology and taxonomic classification.</title>
        <authorList>
            <person name="Goeker M."/>
        </authorList>
    </citation>
    <scope>NUCLEOTIDE SEQUENCE [LARGE SCALE GENOMIC DNA]</scope>
    <source>
        <strain evidence="2 3">DSM 27016</strain>
    </source>
</reference>
<accession>A0A369AQ17</accession>
<protein>
    <recommendedName>
        <fullName evidence="1">DUF4046 domain-containing protein</fullName>
    </recommendedName>
</protein>
<dbReference type="InterPro" id="IPR025119">
    <property type="entry name" value="DUF4046"/>
</dbReference>
<comment type="caution">
    <text evidence="2">The sequence shown here is derived from an EMBL/GenBank/DDBJ whole genome shotgun (WGS) entry which is preliminary data.</text>
</comment>
<evidence type="ECO:0000313" key="2">
    <source>
        <dbReference type="EMBL" id="RCX11271.1"/>
    </source>
</evidence>
<proteinExistence type="predicted"/>
<dbReference type="EMBL" id="QPJT01000026">
    <property type="protein sequence ID" value="RCX11271.1"/>
    <property type="molecule type" value="Genomic_DNA"/>
</dbReference>
<organism evidence="2 3">
    <name type="scientific">Anaerobacterium chartisolvens</name>
    <dbReference type="NCBI Taxonomy" id="1297424"/>
    <lineage>
        <taxon>Bacteria</taxon>
        <taxon>Bacillati</taxon>
        <taxon>Bacillota</taxon>
        <taxon>Clostridia</taxon>
        <taxon>Eubacteriales</taxon>
        <taxon>Oscillospiraceae</taxon>
        <taxon>Anaerobacterium</taxon>
    </lineage>
</organism>
<dbReference type="RefSeq" id="WP_114299201.1">
    <property type="nucleotide sequence ID" value="NZ_QPJT01000026.1"/>
</dbReference>
<sequence length="458" mass="53997">MVDLFKLNTKELKALVEYKEVLEKGKHFKKNFWLKEKYQLKGIKQSCRIITRYCLENVASIEVNSLPGYNLKQIKAILSKHKLFGMVQRVFCHDILAVLKNAYPEEFRTRVLKDWMWSKHGIWHDDNAIIEAVHDMVYKEGIRRVQDIPSLDWKKRLLTHGIYNVLAYFNWSIYALFNFVYPNKFHPTDFKYKTKWAASESLENAFYFMHKTFKSKRYTLNDILLLSTSDFRALGLAGMLTALFGSSALSAKEYYLYKTIGNEAHRNEITSDIESLIKKKYEQAVFNRLKKAAVGNFIYNLHLNSTLYSYIKRHAKKNNLSVEDFISSYGFIYKSAKQDIRSISRDDIWDMRKQGLTYVQIAQKLGSNPNTVAQFCLKNFGGDPLIPRPIEEYITPQELMNKYHVDHKTIMKLVNENRLENHTTIRFRYLKKSQIEPVLNQYISGSRQHQSMVKRYMK</sequence>
<feature type="domain" description="DUF4046" evidence="1">
    <location>
        <begin position="18"/>
        <end position="106"/>
    </location>
</feature>
<evidence type="ECO:0000259" key="1">
    <source>
        <dbReference type="Pfam" id="PF13255"/>
    </source>
</evidence>
<dbReference type="Proteomes" id="UP000253034">
    <property type="component" value="Unassembled WGS sequence"/>
</dbReference>
<name>A0A369AQ17_9FIRM</name>
<keyword evidence="3" id="KW-1185">Reference proteome</keyword>
<dbReference type="OrthoDB" id="2078722at2"/>
<dbReference type="Pfam" id="PF13255">
    <property type="entry name" value="DUF4046"/>
    <property type="match status" value="1"/>
</dbReference>